<evidence type="ECO:0000313" key="2">
    <source>
        <dbReference type="Proteomes" id="UP000008021"/>
    </source>
</evidence>
<protein>
    <submittedName>
        <fullName evidence="1">Uncharacterized protein</fullName>
    </submittedName>
</protein>
<dbReference type="AlphaFoldDB" id="A0A0E0E5I1"/>
<dbReference type="PANTHER" id="PTHR33193:SF7">
    <property type="entry name" value="OS06G0686600 PROTEIN"/>
    <property type="match status" value="1"/>
</dbReference>
<dbReference type="HOGENOM" id="CLU_1799628_0_0_1"/>
<dbReference type="EnsemblPlants" id="OMERI06G25410.1">
    <property type="protein sequence ID" value="OMERI06G25410.1"/>
    <property type="gene ID" value="OMERI06G25410"/>
</dbReference>
<dbReference type="InterPro" id="IPR021899">
    <property type="entry name" value="DUF3511"/>
</dbReference>
<accession>A0A0E0E5I1</accession>
<dbReference type="PANTHER" id="PTHR33193">
    <property type="entry name" value="DOMAIN PROTEIN, PUTATIVE (DUF3511)-RELATED"/>
    <property type="match status" value="1"/>
</dbReference>
<dbReference type="Pfam" id="PF12023">
    <property type="entry name" value="DUF3511"/>
    <property type="match status" value="1"/>
</dbReference>
<keyword evidence="2" id="KW-1185">Reference proteome</keyword>
<sequence>MEKCRSVPHEHSAAYYDCGGGYDYEDVSGGAAAAKSYSFNGPSARDDPEAKRRRRVAAYNVFATQGRLKSTVRSSFKWINCNILRMIHIRKNQVEAIYSDMDADLIPSCLPIPNPAADLEVEVSPNQGSKPTMITRLCWSLEEALTMLFSCFLDPEGRIGGSVI</sequence>
<dbReference type="Gramene" id="OMERI06G25410.1">
    <property type="protein sequence ID" value="OMERI06G25410.1"/>
    <property type="gene ID" value="OMERI06G25410"/>
</dbReference>
<dbReference type="eggNOG" id="ENOG502S5PU">
    <property type="taxonomic scope" value="Eukaryota"/>
</dbReference>
<evidence type="ECO:0000313" key="1">
    <source>
        <dbReference type="EnsemblPlants" id="OMERI06G25410.1"/>
    </source>
</evidence>
<dbReference type="STRING" id="40149.A0A0E0E5I1"/>
<name>A0A0E0E5I1_9ORYZ</name>
<dbReference type="Proteomes" id="UP000008021">
    <property type="component" value="Chromosome 6"/>
</dbReference>
<reference evidence="1" key="2">
    <citation type="submission" date="2018-05" db="EMBL/GenBank/DDBJ databases">
        <title>OmerRS3 (Oryza meridionalis Reference Sequence Version 3).</title>
        <authorList>
            <person name="Zhang J."/>
            <person name="Kudrna D."/>
            <person name="Lee S."/>
            <person name="Talag J."/>
            <person name="Welchert J."/>
            <person name="Wing R.A."/>
        </authorList>
    </citation>
    <scope>NUCLEOTIDE SEQUENCE [LARGE SCALE GENOMIC DNA]</scope>
    <source>
        <strain evidence="1">cv. OR44</strain>
    </source>
</reference>
<reference evidence="1" key="1">
    <citation type="submission" date="2015-04" db="UniProtKB">
        <authorList>
            <consortium name="EnsemblPlants"/>
        </authorList>
    </citation>
    <scope>IDENTIFICATION</scope>
</reference>
<organism evidence="1">
    <name type="scientific">Oryza meridionalis</name>
    <dbReference type="NCBI Taxonomy" id="40149"/>
    <lineage>
        <taxon>Eukaryota</taxon>
        <taxon>Viridiplantae</taxon>
        <taxon>Streptophyta</taxon>
        <taxon>Embryophyta</taxon>
        <taxon>Tracheophyta</taxon>
        <taxon>Spermatophyta</taxon>
        <taxon>Magnoliopsida</taxon>
        <taxon>Liliopsida</taxon>
        <taxon>Poales</taxon>
        <taxon>Poaceae</taxon>
        <taxon>BOP clade</taxon>
        <taxon>Oryzoideae</taxon>
        <taxon>Oryzeae</taxon>
        <taxon>Oryzinae</taxon>
        <taxon>Oryza</taxon>
    </lineage>
</organism>
<proteinExistence type="predicted"/>